<dbReference type="InterPro" id="IPR012506">
    <property type="entry name" value="TMEM86B-like"/>
</dbReference>
<evidence type="ECO:0000256" key="5">
    <source>
        <dbReference type="ARBA" id="ARBA00023136"/>
    </source>
</evidence>
<comment type="caution">
    <text evidence="7">The sequence shown here is derived from an EMBL/GenBank/DDBJ whole genome shotgun (WGS) entry which is preliminary data.</text>
</comment>
<dbReference type="PANTHER" id="PTHR31885:SF6">
    <property type="entry name" value="GH04784P"/>
    <property type="match status" value="1"/>
</dbReference>
<reference evidence="7 8" key="1">
    <citation type="submission" date="2020-08" db="EMBL/GenBank/DDBJ databases">
        <title>Genomic Encyclopedia of Type Strains, Phase IV (KMG-IV): sequencing the most valuable type-strain genomes for metagenomic binning, comparative biology and taxonomic classification.</title>
        <authorList>
            <person name="Goeker M."/>
        </authorList>
    </citation>
    <scope>NUCLEOTIDE SEQUENCE [LARGE SCALE GENOMIC DNA]</scope>
    <source>
        <strain evidence="7 8">DSM 101806</strain>
    </source>
</reference>
<dbReference type="GO" id="GO:0016020">
    <property type="term" value="C:membrane"/>
    <property type="evidence" value="ECO:0007669"/>
    <property type="project" value="UniProtKB-SubCell"/>
</dbReference>
<evidence type="ECO:0000256" key="4">
    <source>
        <dbReference type="ARBA" id="ARBA00022989"/>
    </source>
</evidence>
<dbReference type="AlphaFoldDB" id="A0A7W6NW49"/>
<dbReference type="RefSeq" id="WP_183995753.1">
    <property type="nucleotide sequence ID" value="NZ_JACIEH010000001.1"/>
</dbReference>
<dbReference type="Proteomes" id="UP000557392">
    <property type="component" value="Unassembled WGS sequence"/>
</dbReference>
<feature type="transmembrane region" description="Helical" evidence="6">
    <location>
        <begin position="156"/>
        <end position="174"/>
    </location>
</feature>
<name>A0A7W6NW49_9SPHN</name>
<protein>
    <submittedName>
        <fullName evidence="7">Putative membrane protein YhhN</fullName>
    </submittedName>
</protein>
<evidence type="ECO:0000256" key="6">
    <source>
        <dbReference type="SAM" id="Phobius"/>
    </source>
</evidence>
<accession>A0A7W6NW49</accession>
<feature type="transmembrane region" description="Helical" evidence="6">
    <location>
        <begin position="60"/>
        <end position="93"/>
    </location>
</feature>
<sequence length="214" mass="22850">MDRLRTEPLFTAALIAGASYFANYWLEAGGTAAVVWKGAGVGLLALWARNKAVNGDGRMIGAVLALGALGDVLLELQGMAAGGLAFLAGHFLASYLYLRNKRVPAAQWIAPPVAMGVALLAWWVFRGGYQVELLAFYVFGLSLMAASAMLSRLGTLVAAGALLFFVSDWLIFLREGRMIAPQIASLLIWPTYFVGQALIAWGAVHVFRGEKASA</sequence>
<comment type="subcellular location">
    <subcellularLocation>
        <location evidence="1">Membrane</location>
        <topology evidence="1">Multi-pass membrane protein</topology>
    </subcellularLocation>
</comment>
<feature type="transmembrane region" description="Helical" evidence="6">
    <location>
        <begin position="105"/>
        <end position="124"/>
    </location>
</feature>
<keyword evidence="3 6" id="KW-0812">Transmembrane</keyword>
<feature type="transmembrane region" description="Helical" evidence="6">
    <location>
        <begin position="131"/>
        <end position="150"/>
    </location>
</feature>
<dbReference type="Pfam" id="PF07947">
    <property type="entry name" value="YhhN"/>
    <property type="match status" value="1"/>
</dbReference>
<keyword evidence="5 6" id="KW-0472">Membrane</keyword>
<dbReference type="GO" id="GO:0016787">
    <property type="term" value="F:hydrolase activity"/>
    <property type="evidence" value="ECO:0007669"/>
    <property type="project" value="TreeGrafter"/>
</dbReference>
<organism evidence="7 8">
    <name type="scientific">Sphingomonas kyeonggiensis</name>
    <dbReference type="NCBI Taxonomy" id="1268553"/>
    <lineage>
        <taxon>Bacteria</taxon>
        <taxon>Pseudomonadati</taxon>
        <taxon>Pseudomonadota</taxon>
        <taxon>Alphaproteobacteria</taxon>
        <taxon>Sphingomonadales</taxon>
        <taxon>Sphingomonadaceae</taxon>
        <taxon>Sphingomonas</taxon>
    </lineage>
</organism>
<proteinExistence type="inferred from homology"/>
<evidence type="ECO:0000313" key="7">
    <source>
        <dbReference type="EMBL" id="MBB4097808.1"/>
    </source>
</evidence>
<gene>
    <name evidence="7" type="ORF">GGR46_001341</name>
</gene>
<keyword evidence="4 6" id="KW-1133">Transmembrane helix</keyword>
<feature type="transmembrane region" description="Helical" evidence="6">
    <location>
        <begin position="186"/>
        <end position="207"/>
    </location>
</feature>
<comment type="similarity">
    <text evidence="2">Belongs to the TMEM86 family.</text>
</comment>
<evidence type="ECO:0000256" key="2">
    <source>
        <dbReference type="ARBA" id="ARBA00007375"/>
    </source>
</evidence>
<dbReference type="PANTHER" id="PTHR31885">
    <property type="entry name" value="GH04784P"/>
    <property type="match status" value="1"/>
</dbReference>
<feature type="transmembrane region" description="Helical" evidence="6">
    <location>
        <begin position="32"/>
        <end position="48"/>
    </location>
</feature>
<evidence type="ECO:0000313" key="8">
    <source>
        <dbReference type="Proteomes" id="UP000557392"/>
    </source>
</evidence>
<evidence type="ECO:0000256" key="1">
    <source>
        <dbReference type="ARBA" id="ARBA00004141"/>
    </source>
</evidence>
<dbReference type="EMBL" id="JACIEH010000001">
    <property type="protein sequence ID" value="MBB4097808.1"/>
    <property type="molecule type" value="Genomic_DNA"/>
</dbReference>
<evidence type="ECO:0000256" key="3">
    <source>
        <dbReference type="ARBA" id="ARBA00022692"/>
    </source>
</evidence>
<keyword evidence="8" id="KW-1185">Reference proteome</keyword>